<dbReference type="Pfam" id="PF13041">
    <property type="entry name" value="PPR_2"/>
    <property type="match status" value="7"/>
</dbReference>
<dbReference type="FunFam" id="1.25.40.10:FF:000158">
    <property type="entry name" value="pentatricopeptide repeat-containing protein At2g33680"/>
    <property type="match status" value="1"/>
</dbReference>
<dbReference type="Proteomes" id="UP000825935">
    <property type="component" value="Chromosome 30"/>
</dbReference>
<feature type="repeat" description="PPR" evidence="3">
    <location>
        <begin position="293"/>
        <end position="327"/>
    </location>
</feature>
<evidence type="ECO:0000256" key="2">
    <source>
        <dbReference type="ARBA" id="ARBA00061659"/>
    </source>
</evidence>
<feature type="repeat" description="PPR" evidence="3">
    <location>
        <begin position="191"/>
        <end position="225"/>
    </location>
</feature>
<gene>
    <name evidence="4" type="ORF">KP509_30G013800</name>
</gene>
<dbReference type="SUPFAM" id="SSF48452">
    <property type="entry name" value="TPR-like"/>
    <property type="match status" value="1"/>
</dbReference>
<dbReference type="GO" id="GO:0003723">
    <property type="term" value="F:RNA binding"/>
    <property type="evidence" value="ECO:0007669"/>
    <property type="project" value="InterPro"/>
</dbReference>
<dbReference type="PANTHER" id="PTHR24015">
    <property type="entry name" value="OS07G0578800 PROTEIN-RELATED"/>
    <property type="match status" value="1"/>
</dbReference>
<evidence type="ECO:0000256" key="1">
    <source>
        <dbReference type="ARBA" id="ARBA00022737"/>
    </source>
</evidence>
<dbReference type="GO" id="GO:0048731">
    <property type="term" value="P:system development"/>
    <property type="evidence" value="ECO:0007669"/>
    <property type="project" value="UniProtKB-ARBA"/>
</dbReference>
<feature type="repeat" description="PPR" evidence="3">
    <location>
        <begin position="699"/>
        <end position="733"/>
    </location>
</feature>
<dbReference type="PANTHER" id="PTHR24015:SF548">
    <property type="entry name" value="OS08G0340900 PROTEIN"/>
    <property type="match status" value="1"/>
</dbReference>
<feature type="repeat" description="PPR" evidence="3">
    <location>
        <begin position="632"/>
        <end position="666"/>
    </location>
</feature>
<feature type="repeat" description="PPR" evidence="3">
    <location>
        <begin position="394"/>
        <end position="428"/>
    </location>
</feature>
<feature type="repeat" description="PPR" evidence="3">
    <location>
        <begin position="496"/>
        <end position="530"/>
    </location>
</feature>
<dbReference type="InterPro" id="IPR046960">
    <property type="entry name" value="PPR_At4g14850-like_plant"/>
</dbReference>
<evidence type="ECO:0008006" key="6">
    <source>
        <dbReference type="Google" id="ProtNLM"/>
    </source>
</evidence>
<organism evidence="4 5">
    <name type="scientific">Ceratopteris richardii</name>
    <name type="common">Triangle waterfern</name>
    <dbReference type="NCBI Taxonomy" id="49495"/>
    <lineage>
        <taxon>Eukaryota</taxon>
        <taxon>Viridiplantae</taxon>
        <taxon>Streptophyta</taxon>
        <taxon>Embryophyta</taxon>
        <taxon>Tracheophyta</taxon>
        <taxon>Polypodiopsida</taxon>
        <taxon>Polypodiidae</taxon>
        <taxon>Polypodiales</taxon>
        <taxon>Pteridineae</taxon>
        <taxon>Pteridaceae</taxon>
        <taxon>Parkerioideae</taxon>
        <taxon>Ceratopteris</taxon>
    </lineage>
</organism>
<dbReference type="GO" id="GO:0005739">
    <property type="term" value="C:mitochondrion"/>
    <property type="evidence" value="ECO:0007669"/>
    <property type="project" value="UniProtKB-ARBA"/>
</dbReference>
<dbReference type="InterPro" id="IPR002885">
    <property type="entry name" value="PPR_rpt"/>
</dbReference>
<dbReference type="Gene3D" id="1.25.40.10">
    <property type="entry name" value="Tetratricopeptide repeat domain"/>
    <property type="match status" value="7"/>
</dbReference>
<feature type="repeat" description="PPR" evidence="3">
    <location>
        <begin position="801"/>
        <end position="835"/>
    </location>
</feature>
<dbReference type="GO" id="GO:0009451">
    <property type="term" value="P:RNA modification"/>
    <property type="evidence" value="ECO:0007669"/>
    <property type="project" value="InterPro"/>
</dbReference>
<dbReference type="NCBIfam" id="TIGR00756">
    <property type="entry name" value="PPR"/>
    <property type="match status" value="9"/>
</dbReference>
<feature type="repeat" description="PPR" evidence="3">
    <location>
        <begin position="465"/>
        <end position="495"/>
    </location>
</feature>
<evidence type="ECO:0000256" key="3">
    <source>
        <dbReference type="PROSITE-ProRule" id="PRU00708"/>
    </source>
</evidence>
<feature type="repeat" description="PPR" evidence="3">
    <location>
        <begin position="597"/>
        <end position="631"/>
    </location>
</feature>
<dbReference type="OrthoDB" id="1893323at2759"/>
<keyword evidence="5" id="KW-1185">Reference proteome</keyword>
<dbReference type="EMBL" id="CM035435">
    <property type="protein sequence ID" value="KAH7289670.1"/>
    <property type="molecule type" value="Genomic_DNA"/>
</dbReference>
<sequence length="936" mass="104263">MLCGYRELLTACKGAYGLLQPSTEVFLRILFICRESGARVSALHLSAYSRRRGLENHFVIANYLVRLLVDTGCMLDAHQILDRSIVHSSLSWNILISGYVKHGNPHYAIGLYQRTQEIENVYFNSCTLVALLKACVTLSIYEKGTEVHSEIARMGLLEKNLFVNSCLVDMYAKFGLPIMAQEVFDKLVHRDVVIWTALIACLTEAEYAEKAIKCFERMQLEGISPDFKAFTSVLRACGKSRDIIKGHEVHVKVCEVGGSEGNVFIGSTLVDMYAKCGTLTYAHEVFDKLMVRNDVSWTTLIKGYIEVGFFEDAMNCFEQMQLEGVCPDSVTFICILNSCSSMFSEQKCLQVHAEIGRLQFRNDHRLGCALVEMYGRIGALQKAHEVFEYILVKDVDAWNALIAAYGTHGCVDDTVRCFKEMEAEGISPNLATYVSLSKAYIATEDINKATEVLAEIQVEDLSEVDAITGSSLIDAYAKCGLMEKATKVFDKLPSRNIVTWNTLITACVENGCNKEALCYFDQMQCEGVFPDAVTFICCLKACGNLVLPNRVNELYSQIKRLGLLDRDQVGNTLVLAFARCGLLNMAWSVFSNLLYHSEVSWTALIAGYAEHGLGEEALGFLEQMQQDGIYPDVFTFIHSLKACSDIGAVDKAEELFAEIERQGLLEESLILGNSLLDVYAKCGSLRKAQEVFDNLKAHDLVTWNTLIAAYAENGCGKDAVKCYEQMLVHGVTPDAITLVCVLKACGNIGARRMGYAIQGEIEKLGLVQRDHFVCSTLVDIYAKWGLLEEAQVIFDVLPFRDVVIWNTLMSAYGQYGRSGIVFGSFNKMLGDGIKPDPVTFVIVLSACRRAGLLLKSQTYFEVMSKGFGIYPMPDHHNCMVNLLGHAGDLDMAITIIRKMPYHPSLKVWHTFLKACRNCGSMEFGRLAFQDALHLML</sequence>
<dbReference type="EMBL" id="CM035435">
    <property type="protein sequence ID" value="KAH7289673.1"/>
    <property type="molecule type" value="Genomic_DNA"/>
</dbReference>
<dbReference type="Pfam" id="PF01535">
    <property type="entry name" value="PPR"/>
    <property type="match status" value="4"/>
</dbReference>
<dbReference type="AlphaFoldDB" id="A0A8T2R285"/>
<dbReference type="FunFam" id="1.25.40.10:FF:000205">
    <property type="entry name" value="Pentatricopeptide repeat-containing protein, mitochondrial"/>
    <property type="match status" value="1"/>
</dbReference>
<reference evidence="4" key="1">
    <citation type="submission" date="2021-08" db="EMBL/GenBank/DDBJ databases">
        <title>WGS assembly of Ceratopteris richardii.</title>
        <authorList>
            <person name="Marchant D.B."/>
            <person name="Chen G."/>
            <person name="Jenkins J."/>
            <person name="Shu S."/>
            <person name="Leebens-Mack J."/>
            <person name="Grimwood J."/>
            <person name="Schmutz J."/>
            <person name="Soltis P."/>
            <person name="Soltis D."/>
            <person name="Chen Z.-H."/>
        </authorList>
    </citation>
    <scope>NUCLEOTIDE SEQUENCE</scope>
    <source>
        <strain evidence="4">Whitten #5841</strain>
        <tissue evidence="4">Leaf</tissue>
    </source>
</reference>
<dbReference type="PROSITE" id="PS51375">
    <property type="entry name" value="PPR"/>
    <property type="match status" value="9"/>
</dbReference>
<comment type="similarity">
    <text evidence="2">Belongs to the PPR family. PCMP-E subfamily.</text>
</comment>
<dbReference type="FunFam" id="1.25.40.10:FF:000285">
    <property type="entry name" value="Pentatricopeptide repeat-containing protein, chloroplastic"/>
    <property type="match status" value="3"/>
</dbReference>
<proteinExistence type="inferred from homology"/>
<comment type="caution">
    <text evidence="4">The sequence shown here is derived from an EMBL/GenBank/DDBJ whole genome shotgun (WGS) entry which is preliminary data.</text>
</comment>
<accession>A0A8T2R285</accession>
<protein>
    <recommendedName>
        <fullName evidence="6">Pentatricopeptide repeat-containing protein</fullName>
    </recommendedName>
</protein>
<evidence type="ECO:0000313" key="4">
    <source>
        <dbReference type="EMBL" id="KAH7289673.1"/>
    </source>
</evidence>
<keyword evidence="1" id="KW-0677">Repeat</keyword>
<evidence type="ECO:0000313" key="5">
    <source>
        <dbReference type="Proteomes" id="UP000825935"/>
    </source>
</evidence>
<name>A0A8T2R285_CERRI</name>
<dbReference type="InterPro" id="IPR011990">
    <property type="entry name" value="TPR-like_helical_dom_sf"/>
</dbReference>